<dbReference type="Pfam" id="PF01761">
    <property type="entry name" value="DHQ_synthase"/>
    <property type="match status" value="1"/>
</dbReference>
<comment type="caution">
    <text evidence="7">The sequence shown here is derived from an EMBL/GenBank/DDBJ whole genome shotgun (WGS) entry which is preliminary data.</text>
</comment>
<feature type="domain" description="3-dehydroquinate synthase C-terminal" evidence="6">
    <location>
        <begin position="236"/>
        <end position="282"/>
    </location>
</feature>
<feature type="non-terminal residue" evidence="7">
    <location>
        <position position="1"/>
    </location>
</feature>
<dbReference type="GO" id="GO:0046872">
    <property type="term" value="F:metal ion binding"/>
    <property type="evidence" value="ECO:0007669"/>
    <property type="project" value="UniProtKB-KW"/>
</dbReference>
<dbReference type="EMBL" id="CAJNNV010027181">
    <property type="protein sequence ID" value="CAE8619596.1"/>
    <property type="molecule type" value="Genomic_DNA"/>
</dbReference>
<keyword evidence="8" id="KW-1185">Reference proteome</keyword>
<protein>
    <recommendedName>
        <fullName evidence="9">3-dehydroquinate synthase domain-containing protein</fullName>
    </recommendedName>
</protein>
<dbReference type="InterPro" id="IPR050071">
    <property type="entry name" value="Dehydroquinate_synthase"/>
</dbReference>
<evidence type="ECO:0000256" key="3">
    <source>
        <dbReference type="ARBA" id="ARBA00022723"/>
    </source>
</evidence>
<comment type="cofactor">
    <cofactor evidence="1">
        <name>NAD(+)</name>
        <dbReference type="ChEBI" id="CHEBI:57540"/>
    </cofactor>
</comment>
<dbReference type="Gene3D" id="3.40.50.1970">
    <property type="match status" value="1"/>
</dbReference>
<keyword evidence="4" id="KW-0520">NAD</keyword>
<evidence type="ECO:0000256" key="1">
    <source>
        <dbReference type="ARBA" id="ARBA00001911"/>
    </source>
</evidence>
<comment type="cofactor">
    <cofactor evidence="2">
        <name>Co(2+)</name>
        <dbReference type="ChEBI" id="CHEBI:48828"/>
    </cofactor>
</comment>
<dbReference type="GO" id="GO:0003856">
    <property type="term" value="F:3-dehydroquinate synthase activity"/>
    <property type="evidence" value="ECO:0007669"/>
    <property type="project" value="TreeGrafter"/>
</dbReference>
<reference evidence="7" key="1">
    <citation type="submission" date="2021-02" db="EMBL/GenBank/DDBJ databases">
        <authorList>
            <person name="Dougan E. K."/>
            <person name="Rhodes N."/>
            <person name="Thang M."/>
            <person name="Chan C."/>
        </authorList>
    </citation>
    <scope>NUCLEOTIDE SEQUENCE</scope>
</reference>
<evidence type="ECO:0008006" key="9">
    <source>
        <dbReference type="Google" id="ProtNLM"/>
    </source>
</evidence>
<dbReference type="InterPro" id="IPR030960">
    <property type="entry name" value="DHQS/DOIS_N"/>
</dbReference>
<dbReference type="InterPro" id="IPR056179">
    <property type="entry name" value="DHQS_C"/>
</dbReference>
<evidence type="ECO:0000313" key="7">
    <source>
        <dbReference type="EMBL" id="CAE8619596.1"/>
    </source>
</evidence>
<evidence type="ECO:0000259" key="6">
    <source>
        <dbReference type="Pfam" id="PF24621"/>
    </source>
</evidence>
<dbReference type="Pfam" id="PF24621">
    <property type="entry name" value="DHQS_C"/>
    <property type="match status" value="1"/>
</dbReference>
<dbReference type="AlphaFoldDB" id="A0A813FZT0"/>
<evidence type="ECO:0000256" key="4">
    <source>
        <dbReference type="ARBA" id="ARBA00023027"/>
    </source>
</evidence>
<dbReference type="PANTHER" id="PTHR43622">
    <property type="entry name" value="3-DEHYDROQUINATE SYNTHASE"/>
    <property type="match status" value="1"/>
</dbReference>
<feature type="domain" description="3-dehydroquinate synthase N-terminal" evidence="5">
    <location>
        <begin position="82"/>
        <end position="193"/>
    </location>
</feature>
<proteinExistence type="predicted"/>
<dbReference type="SUPFAM" id="SSF56796">
    <property type="entry name" value="Dehydroquinate synthase-like"/>
    <property type="match status" value="1"/>
</dbReference>
<dbReference type="Proteomes" id="UP000654075">
    <property type="component" value="Unassembled WGS sequence"/>
</dbReference>
<keyword evidence="3" id="KW-0479">Metal-binding</keyword>
<evidence type="ECO:0000256" key="2">
    <source>
        <dbReference type="ARBA" id="ARBA00001941"/>
    </source>
</evidence>
<evidence type="ECO:0000313" key="8">
    <source>
        <dbReference type="Proteomes" id="UP000654075"/>
    </source>
</evidence>
<accession>A0A813FZT0</accession>
<dbReference type="OrthoDB" id="197068at2759"/>
<organism evidence="7 8">
    <name type="scientific">Polarella glacialis</name>
    <name type="common">Dinoflagellate</name>
    <dbReference type="NCBI Taxonomy" id="89957"/>
    <lineage>
        <taxon>Eukaryota</taxon>
        <taxon>Sar</taxon>
        <taxon>Alveolata</taxon>
        <taxon>Dinophyceae</taxon>
        <taxon>Suessiales</taxon>
        <taxon>Suessiaceae</taxon>
        <taxon>Polarella</taxon>
    </lineage>
</organism>
<dbReference type="Gene3D" id="1.20.1090.10">
    <property type="entry name" value="Dehydroquinate synthase-like - alpha domain"/>
    <property type="match status" value="1"/>
</dbReference>
<sequence>MEPISFVFADRATVPGFLGLDVQSEVIGRILEVKPDRILLVCDETVDLLHGQYFAPLLNGGAASAGAGDNFHGENLPPVNKYVLPSGDAAKSWDHLSKLMEWGFDCGATKKSMVVAFGGGALMNVAGLWASIFYRGTKLIYVPTTLLAMHDVTTSLKTSICSQGRKNNIGSYYAPIAILIDVAFCRTLPRPELFSGLGELAKNAALLGGKHAEGFRTALSSDRINAEHGGSGDEFAMDDTMLMQLLALGIDAKMSVLATDAYEKTSGMIFEYGHTVSHAIEK</sequence>
<dbReference type="PANTHER" id="PTHR43622:SF1">
    <property type="entry name" value="3-DEHYDROQUINATE SYNTHASE"/>
    <property type="match status" value="1"/>
</dbReference>
<name>A0A813FZT0_POLGL</name>
<gene>
    <name evidence="7" type="ORF">PGLA1383_LOCUS37183</name>
</gene>
<evidence type="ECO:0000259" key="5">
    <source>
        <dbReference type="Pfam" id="PF01761"/>
    </source>
</evidence>